<evidence type="ECO:0000256" key="12">
    <source>
        <dbReference type="SAM" id="SignalP"/>
    </source>
</evidence>
<dbReference type="GO" id="GO:0015031">
    <property type="term" value="P:protein transport"/>
    <property type="evidence" value="ECO:0007669"/>
    <property type="project" value="UniProtKB-UniRule"/>
</dbReference>
<evidence type="ECO:0000256" key="11">
    <source>
        <dbReference type="SAM" id="MobiDB-lite"/>
    </source>
</evidence>
<dbReference type="Pfam" id="PF03544">
    <property type="entry name" value="TonB_C"/>
    <property type="match status" value="1"/>
</dbReference>
<comment type="similarity">
    <text evidence="2 10">Belongs to the TonB family.</text>
</comment>
<accession>A0A4R3N4D7</accession>
<keyword evidence="12" id="KW-0732">Signal</keyword>
<evidence type="ECO:0000313" key="15">
    <source>
        <dbReference type="Proteomes" id="UP000295717"/>
    </source>
</evidence>
<comment type="function">
    <text evidence="10">Interacts with outer membrane receptor proteins that carry out high-affinity binding and energy dependent uptake into the periplasmic space of specific substrates. It could act to transduce energy from the cytoplasmic membrane to specific energy-requiring processes in the outer membrane, resulting in the release into the periplasm of ligands bound by these outer membrane proteins.</text>
</comment>
<dbReference type="Gene3D" id="3.30.1150.10">
    <property type="match status" value="1"/>
</dbReference>
<gene>
    <name evidence="14" type="ORF">EDC35_101356</name>
</gene>
<feature type="compositionally biased region" description="Basic and acidic residues" evidence="11">
    <location>
        <begin position="141"/>
        <end position="150"/>
    </location>
</feature>
<keyword evidence="5 10" id="KW-0997">Cell inner membrane</keyword>
<feature type="chain" id="PRO_5020227175" description="Protein TonB" evidence="12">
    <location>
        <begin position="21"/>
        <end position="292"/>
    </location>
</feature>
<feature type="compositionally biased region" description="Gly residues" evidence="11">
    <location>
        <begin position="166"/>
        <end position="196"/>
    </location>
</feature>
<dbReference type="GO" id="GO:0055085">
    <property type="term" value="P:transmembrane transport"/>
    <property type="evidence" value="ECO:0007669"/>
    <property type="project" value="InterPro"/>
</dbReference>
<dbReference type="PANTHER" id="PTHR33446">
    <property type="entry name" value="PROTEIN TONB-RELATED"/>
    <property type="match status" value="1"/>
</dbReference>
<dbReference type="RefSeq" id="WP_132975124.1">
    <property type="nucleotide sequence ID" value="NZ_SMAO01000001.1"/>
</dbReference>
<evidence type="ECO:0000313" key="14">
    <source>
        <dbReference type="EMBL" id="TCT24038.1"/>
    </source>
</evidence>
<keyword evidence="4 10" id="KW-1003">Cell membrane</keyword>
<evidence type="ECO:0000256" key="1">
    <source>
        <dbReference type="ARBA" id="ARBA00004383"/>
    </source>
</evidence>
<evidence type="ECO:0000256" key="4">
    <source>
        <dbReference type="ARBA" id="ARBA00022475"/>
    </source>
</evidence>
<dbReference type="OrthoDB" id="6077935at2"/>
<keyword evidence="9" id="KW-0472">Membrane</keyword>
<dbReference type="GO" id="GO:0031992">
    <property type="term" value="F:energy transducer activity"/>
    <property type="evidence" value="ECO:0007669"/>
    <property type="project" value="InterPro"/>
</dbReference>
<evidence type="ECO:0000256" key="2">
    <source>
        <dbReference type="ARBA" id="ARBA00006555"/>
    </source>
</evidence>
<evidence type="ECO:0000256" key="3">
    <source>
        <dbReference type="ARBA" id="ARBA00022448"/>
    </source>
</evidence>
<dbReference type="PRINTS" id="PR01374">
    <property type="entry name" value="TONBPROTEIN"/>
</dbReference>
<dbReference type="NCBIfam" id="TIGR01352">
    <property type="entry name" value="tonB_Cterm"/>
    <property type="match status" value="1"/>
</dbReference>
<keyword evidence="8" id="KW-1133">Transmembrane helix</keyword>
<protein>
    <recommendedName>
        <fullName evidence="10">Protein TonB</fullName>
    </recommendedName>
</protein>
<dbReference type="InterPro" id="IPR006260">
    <property type="entry name" value="TonB/TolA_C"/>
</dbReference>
<feature type="domain" description="TonB C-terminal" evidence="13">
    <location>
        <begin position="201"/>
        <end position="292"/>
    </location>
</feature>
<evidence type="ECO:0000256" key="7">
    <source>
        <dbReference type="ARBA" id="ARBA00022927"/>
    </source>
</evidence>
<evidence type="ECO:0000259" key="13">
    <source>
        <dbReference type="PROSITE" id="PS52015"/>
    </source>
</evidence>
<evidence type="ECO:0000256" key="10">
    <source>
        <dbReference type="RuleBase" id="RU362123"/>
    </source>
</evidence>
<keyword evidence="6" id="KW-0812">Transmembrane</keyword>
<evidence type="ECO:0000256" key="6">
    <source>
        <dbReference type="ARBA" id="ARBA00022692"/>
    </source>
</evidence>
<keyword evidence="15" id="KW-1185">Reference proteome</keyword>
<dbReference type="PROSITE" id="PS52015">
    <property type="entry name" value="TONB_CTD"/>
    <property type="match status" value="1"/>
</dbReference>
<keyword evidence="7 10" id="KW-0653">Protein transport</keyword>
<feature type="signal peptide" evidence="12">
    <location>
        <begin position="1"/>
        <end position="20"/>
    </location>
</feature>
<comment type="subcellular location">
    <subcellularLocation>
        <location evidence="1 10">Cell inner membrane</location>
        <topology evidence="1 10">Single-pass membrane protein</topology>
        <orientation evidence="1 10">Periplasmic side</orientation>
    </subcellularLocation>
</comment>
<evidence type="ECO:0000256" key="5">
    <source>
        <dbReference type="ARBA" id="ARBA00022519"/>
    </source>
</evidence>
<keyword evidence="10" id="KW-0735">Signal-anchor</keyword>
<dbReference type="Proteomes" id="UP000295717">
    <property type="component" value="Unassembled WGS sequence"/>
</dbReference>
<dbReference type="GO" id="GO:0015891">
    <property type="term" value="P:siderophore transport"/>
    <property type="evidence" value="ECO:0007669"/>
    <property type="project" value="InterPro"/>
</dbReference>
<feature type="region of interest" description="Disordered" evidence="11">
    <location>
        <begin position="98"/>
        <end position="196"/>
    </location>
</feature>
<dbReference type="InterPro" id="IPR037682">
    <property type="entry name" value="TonB_C"/>
</dbReference>
<name>A0A4R3N4D7_9GAMM</name>
<dbReference type="InterPro" id="IPR003538">
    <property type="entry name" value="TonB"/>
</dbReference>
<comment type="caution">
    <text evidence="14">The sequence shown here is derived from an EMBL/GenBank/DDBJ whole genome shotgun (WGS) entry which is preliminary data.</text>
</comment>
<evidence type="ECO:0000256" key="8">
    <source>
        <dbReference type="ARBA" id="ARBA00022989"/>
    </source>
</evidence>
<sequence length="292" mass="30740">MEIRARHWLFALSLATLAHAALVTAVNLQPRTPRPAPAIVINLGETGAPEGASGGGAGRGTQMLEPLAAEPVQALAATDSPTPVRETERVEQVEVRKIVPPPVPPARPIIERPKHEPKPKPKPKITKASPPKPVPATPPARRNDQRETIKATEPATGSVRAVGRGQDAGMGTGATGNSTGKGGAGTGAGRGSGAGGQGVANYQGRLVAWLNRHKRYPDRARRLRQEGTVKVSFTIDQRGRLLSHRIVGGSGHPLLDQEVAAMLKRASPMPAFPPGMSQTQLTVTVPISFHLH</sequence>
<dbReference type="InterPro" id="IPR051045">
    <property type="entry name" value="TonB-dependent_transducer"/>
</dbReference>
<dbReference type="AlphaFoldDB" id="A0A4R3N4D7"/>
<keyword evidence="3 10" id="KW-0813">Transport</keyword>
<dbReference type="GO" id="GO:0098797">
    <property type="term" value="C:plasma membrane protein complex"/>
    <property type="evidence" value="ECO:0007669"/>
    <property type="project" value="TreeGrafter"/>
</dbReference>
<proteinExistence type="inferred from homology"/>
<organism evidence="14 15">
    <name type="scientific">Thiobaca trueperi</name>
    <dbReference type="NCBI Taxonomy" id="127458"/>
    <lineage>
        <taxon>Bacteria</taxon>
        <taxon>Pseudomonadati</taxon>
        <taxon>Pseudomonadota</taxon>
        <taxon>Gammaproteobacteria</taxon>
        <taxon>Chromatiales</taxon>
        <taxon>Chromatiaceae</taxon>
        <taxon>Thiobaca</taxon>
    </lineage>
</organism>
<dbReference type="SUPFAM" id="SSF74653">
    <property type="entry name" value="TolA/TonB C-terminal domain"/>
    <property type="match status" value="1"/>
</dbReference>
<dbReference type="GO" id="GO:0030288">
    <property type="term" value="C:outer membrane-bounded periplasmic space"/>
    <property type="evidence" value="ECO:0007669"/>
    <property type="project" value="InterPro"/>
</dbReference>
<dbReference type="EMBL" id="SMAO01000001">
    <property type="protein sequence ID" value="TCT24038.1"/>
    <property type="molecule type" value="Genomic_DNA"/>
</dbReference>
<evidence type="ECO:0000256" key="9">
    <source>
        <dbReference type="ARBA" id="ARBA00023136"/>
    </source>
</evidence>
<dbReference type="PANTHER" id="PTHR33446:SF2">
    <property type="entry name" value="PROTEIN TONB"/>
    <property type="match status" value="1"/>
</dbReference>
<feature type="compositionally biased region" description="Basic and acidic residues" evidence="11">
    <location>
        <begin position="109"/>
        <end position="119"/>
    </location>
</feature>
<reference evidence="14 15" key="1">
    <citation type="submission" date="2019-03" db="EMBL/GenBank/DDBJ databases">
        <title>Genomic Encyclopedia of Type Strains, Phase IV (KMG-IV): sequencing the most valuable type-strain genomes for metagenomic binning, comparative biology and taxonomic classification.</title>
        <authorList>
            <person name="Goeker M."/>
        </authorList>
    </citation>
    <scope>NUCLEOTIDE SEQUENCE [LARGE SCALE GENOMIC DNA]</scope>
    <source>
        <strain evidence="14 15">DSM 13587</strain>
    </source>
</reference>